<dbReference type="Proteomes" id="UP000018936">
    <property type="component" value="Unassembled WGS sequence"/>
</dbReference>
<keyword evidence="3" id="KW-1185">Reference proteome</keyword>
<evidence type="ECO:0000313" key="2">
    <source>
        <dbReference type="EMBL" id="ETE61736.1"/>
    </source>
</evidence>
<evidence type="ECO:0000313" key="3">
    <source>
        <dbReference type="Proteomes" id="UP000018936"/>
    </source>
</evidence>
<accession>V8NIE5</accession>
<gene>
    <name evidence="2" type="ORF">L345_12511</name>
</gene>
<comment type="caution">
    <text evidence="2">The sequence shown here is derived from an EMBL/GenBank/DDBJ whole genome shotgun (WGS) entry which is preliminary data.</text>
</comment>
<dbReference type="AlphaFoldDB" id="V8NIE5"/>
<evidence type="ECO:0000256" key="1">
    <source>
        <dbReference type="SAM" id="MobiDB-lite"/>
    </source>
</evidence>
<organism evidence="2 3">
    <name type="scientific">Ophiophagus hannah</name>
    <name type="common">King cobra</name>
    <name type="synonym">Naja hannah</name>
    <dbReference type="NCBI Taxonomy" id="8665"/>
    <lineage>
        <taxon>Eukaryota</taxon>
        <taxon>Metazoa</taxon>
        <taxon>Chordata</taxon>
        <taxon>Craniata</taxon>
        <taxon>Vertebrata</taxon>
        <taxon>Euteleostomi</taxon>
        <taxon>Lepidosauria</taxon>
        <taxon>Squamata</taxon>
        <taxon>Bifurcata</taxon>
        <taxon>Unidentata</taxon>
        <taxon>Episquamata</taxon>
        <taxon>Toxicofera</taxon>
        <taxon>Serpentes</taxon>
        <taxon>Colubroidea</taxon>
        <taxon>Elapidae</taxon>
        <taxon>Elapinae</taxon>
        <taxon>Ophiophagus</taxon>
    </lineage>
</organism>
<dbReference type="EMBL" id="AZIM01003692">
    <property type="protein sequence ID" value="ETE61736.1"/>
    <property type="molecule type" value="Genomic_DNA"/>
</dbReference>
<feature type="non-terminal residue" evidence="2">
    <location>
        <position position="1"/>
    </location>
</feature>
<feature type="compositionally biased region" description="Basic and acidic residues" evidence="1">
    <location>
        <begin position="349"/>
        <end position="393"/>
    </location>
</feature>
<sequence length="393" mass="44425">MKFSQLLKATSVPWVDLPLKNSLTPSSLILPVLEELTRRRRGWPILQNMGGQAKNCGCSMTRVSQEEETWAVISPEWCSRASQLSQGLDTLPNSLIPYCVKYQAVLLMSPACLGGGKDPKALYQSKVMLKAVFRFAASLPFGKNRGLSFKHHIKEKMIGLRAKRIPTFLFLIPTAPCSAVQHRLLDCRQFGSSNLTSLKADSAFHPSKEVLKNSFELLLLYSSDELFFQNGLLLNLPPTQCGSKNRAELVSSLIMTRADIRKEEAAFLSYHKKRQLLAVCPLLVHPISTSTPAHLSTCTLWEFHHWKLSRRDRTAICQEWCRVSCLGGGVGLDDLTRERRKERNGKKRKEGDGNGRKEMGKGRKEGGRGREGRKEGRRWEREEWKDMGMEGRI</sequence>
<name>V8NIE5_OPHHA</name>
<feature type="region of interest" description="Disordered" evidence="1">
    <location>
        <begin position="337"/>
        <end position="393"/>
    </location>
</feature>
<protein>
    <submittedName>
        <fullName evidence="2">Uncharacterized protein</fullName>
    </submittedName>
</protein>
<reference evidence="2 3" key="1">
    <citation type="journal article" date="2013" name="Proc. Natl. Acad. Sci. U.S.A.">
        <title>The king cobra genome reveals dynamic gene evolution and adaptation in the snake venom system.</title>
        <authorList>
            <person name="Vonk F.J."/>
            <person name="Casewell N.R."/>
            <person name="Henkel C.V."/>
            <person name="Heimberg A.M."/>
            <person name="Jansen H.J."/>
            <person name="McCleary R.J."/>
            <person name="Kerkkamp H.M."/>
            <person name="Vos R.A."/>
            <person name="Guerreiro I."/>
            <person name="Calvete J.J."/>
            <person name="Wuster W."/>
            <person name="Woods A.E."/>
            <person name="Logan J.M."/>
            <person name="Harrison R.A."/>
            <person name="Castoe T.A."/>
            <person name="de Koning A.P."/>
            <person name="Pollock D.D."/>
            <person name="Yandell M."/>
            <person name="Calderon D."/>
            <person name="Renjifo C."/>
            <person name="Currier R.B."/>
            <person name="Salgado D."/>
            <person name="Pla D."/>
            <person name="Sanz L."/>
            <person name="Hyder A.S."/>
            <person name="Ribeiro J.M."/>
            <person name="Arntzen J.W."/>
            <person name="van den Thillart G.E."/>
            <person name="Boetzer M."/>
            <person name="Pirovano W."/>
            <person name="Dirks R.P."/>
            <person name="Spaink H.P."/>
            <person name="Duboule D."/>
            <person name="McGlinn E."/>
            <person name="Kini R.M."/>
            <person name="Richardson M.K."/>
        </authorList>
    </citation>
    <scope>NUCLEOTIDE SEQUENCE</scope>
    <source>
        <tissue evidence="2">Blood</tissue>
    </source>
</reference>
<proteinExistence type="predicted"/>